<dbReference type="EMBL" id="LGTC01000001">
    <property type="protein sequence ID" value="KNY28163.1"/>
    <property type="molecule type" value="Genomic_DNA"/>
</dbReference>
<name>A0A0L6JQU5_9FIRM</name>
<gene>
    <name evidence="1" type="ORF">Bccel_3437</name>
</gene>
<dbReference type="RefSeq" id="WP_036945537.1">
    <property type="nucleotide sequence ID" value="NZ_JQKC01000056.1"/>
</dbReference>
<evidence type="ECO:0000313" key="2">
    <source>
        <dbReference type="Proteomes" id="UP000036923"/>
    </source>
</evidence>
<accession>A0A0L6JQU5</accession>
<protein>
    <submittedName>
        <fullName evidence="1">Uncharacterized protein</fullName>
    </submittedName>
</protein>
<reference evidence="2" key="1">
    <citation type="submission" date="2015-07" db="EMBL/GenBank/DDBJ databases">
        <title>Near-Complete Genome Sequence of the Cellulolytic Bacterium Bacteroides (Pseudobacteroides) cellulosolvens ATCC 35603.</title>
        <authorList>
            <person name="Dassa B."/>
            <person name="Utturkar S.M."/>
            <person name="Klingeman D.M."/>
            <person name="Hurt R.A."/>
            <person name="Keller M."/>
            <person name="Xu J."/>
            <person name="Reddy Y.H.K."/>
            <person name="Borovok I."/>
            <person name="Grinberg I.R."/>
            <person name="Lamed R."/>
            <person name="Zhivin O."/>
            <person name="Bayer E.A."/>
            <person name="Brown S.D."/>
        </authorList>
    </citation>
    <scope>NUCLEOTIDE SEQUENCE [LARGE SCALE GENOMIC DNA]</scope>
    <source>
        <strain evidence="2">DSM 2933</strain>
    </source>
</reference>
<organism evidence="1 2">
    <name type="scientific">Pseudobacteroides cellulosolvens ATCC 35603 = DSM 2933</name>
    <dbReference type="NCBI Taxonomy" id="398512"/>
    <lineage>
        <taxon>Bacteria</taxon>
        <taxon>Bacillati</taxon>
        <taxon>Bacillota</taxon>
        <taxon>Clostridia</taxon>
        <taxon>Eubacteriales</taxon>
        <taxon>Oscillospiraceae</taxon>
        <taxon>Pseudobacteroides</taxon>
    </lineage>
</organism>
<dbReference type="Proteomes" id="UP000036923">
    <property type="component" value="Unassembled WGS sequence"/>
</dbReference>
<keyword evidence="2" id="KW-1185">Reference proteome</keyword>
<dbReference type="STRING" id="398512.Bccel_3437"/>
<proteinExistence type="predicted"/>
<evidence type="ECO:0000313" key="1">
    <source>
        <dbReference type="EMBL" id="KNY28163.1"/>
    </source>
</evidence>
<comment type="caution">
    <text evidence="1">The sequence shown here is derived from an EMBL/GenBank/DDBJ whole genome shotgun (WGS) entry which is preliminary data.</text>
</comment>
<sequence length="284" mass="31651">MTETTLNGYTLYTKAADNGSISLKPVELRIRIVPYKFIDPSKGFIYNYGIDLWPHDFDIEKEEYNIELGPISDEVIVKLEKRDAFMNCSFSMTVPPGGFMVPVEESADITMQISLVYDVTLNAEVDSVTSRTVTENGVSAEMENVSVLFENSKVQIPKGSSISFPFKIIANIDANEVSSYKIGFVKLRLTNANNPDDFRIVSVPYNFTILLPKINNVYPEIINSTTGGIIDIYREKFVKGAKVYLGTTQLAIIENESGIGRIAIRVPENFNQGQYDLKVEGPGT</sequence>
<dbReference type="AlphaFoldDB" id="A0A0L6JQU5"/>